<organism evidence="7 8">
    <name type="scientific">Burkholderia gladioli</name>
    <name type="common">Pseudomonas marginata</name>
    <name type="synonym">Phytomonas marginata</name>
    <dbReference type="NCBI Taxonomy" id="28095"/>
    <lineage>
        <taxon>Bacteria</taxon>
        <taxon>Pseudomonadati</taxon>
        <taxon>Pseudomonadota</taxon>
        <taxon>Betaproteobacteria</taxon>
        <taxon>Burkholderiales</taxon>
        <taxon>Burkholderiaceae</taxon>
        <taxon>Burkholderia</taxon>
    </lineage>
</organism>
<dbReference type="RefSeq" id="WP_098154557.1">
    <property type="nucleotide sequence ID" value="NZ_CADEQH010000007.1"/>
</dbReference>
<keyword evidence="4" id="KW-0564">Palmitate</keyword>
<dbReference type="Proteomes" id="UP000220629">
    <property type="component" value="Unassembled WGS sequence"/>
</dbReference>
<keyword evidence="1 4" id="KW-0732">Signal</keyword>
<feature type="compositionally biased region" description="Polar residues" evidence="5">
    <location>
        <begin position="270"/>
        <end position="279"/>
    </location>
</feature>
<dbReference type="AlphaFoldDB" id="A0A2A7S813"/>
<dbReference type="GO" id="GO:0043165">
    <property type="term" value="P:Gram-negative-bacterium-type cell outer membrane assembly"/>
    <property type="evidence" value="ECO:0007669"/>
    <property type="project" value="UniProtKB-UniRule"/>
</dbReference>
<feature type="compositionally biased region" description="Low complexity" evidence="5">
    <location>
        <begin position="195"/>
        <end position="208"/>
    </location>
</feature>
<evidence type="ECO:0000256" key="3">
    <source>
        <dbReference type="ARBA" id="ARBA00023237"/>
    </source>
</evidence>
<comment type="subunit">
    <text evidence="4">Part of the Bam complex.</text>
</comment>
<evidence type="ECO:0000313" key="8">
    <source>
        <dbReference type="Proteomes" id="UP000220629"/>
    </source>
</evidence>
<keyword evidence="4" id="KW-0449">Lipoprotein</keyword>
<dbReference type="GO" id="GO:0030674">
    <property type="term" value="F:protein-macromolecule adaptor activity"/>
    <property type="evidence" value="ECO:0007669"/>
    <property type="project" value="TreeGrafter"/>
</dbReference>
<dbReference type="InterPro" id="IPR026592">
    <property type="entry name" value="BamE"/>
</dbReference>
<evidence type="ECO:0000256" key="5">
    <source>
        <dbReference type="SAM" id="MobiDB-lite"/>
    </source>
</evidence>
<evidence type="ECO:0000313" key="7">
    <source>
        <dbReference type="EMBL" id="PEH39612.1"/>
    </source>
</evidence>
<feature type="compositionally biased region" description="Polar residues" evidence="5">
    <location>
        <begin position="209"/>
        <end position="218"/>
    </location>
</feature>
<dbReference type="GO" id="GO:0051205">
    <property type="term" value="P:protein insertion into membrane"/>
    <property type="evidence" value="ECO:0007669"/>
    <property type="project" value="UniProtKB-UniRule"/>
</dbReference>
<sequence length="293" mass="29971">MRSAITAAVVVAVVTLAGCSSYDSVTQRIAQSITPYRITVVQGNFVSQEKASQLQAGMTREQVRALLGTPLLADMFHADRWDYLFYFKRGSTSVVQQRDLVVHFQNDRLASWSGAENLPSELDLLADIDGDRRGKKKAKAAAAAPASAASASAAASAGAAAPAGTPVPPDLAPAAAAPANPTPPASASQVGQSDANTEAARAANRATAQVSGQGSQASRFRPSSQTAPSAPTPGGLPPGASPAIQPQFQFHRPPQPTAPSDGSQPIGPQGSDQLPNQPLTAPPADISAPPNSN</sequence>
<evidence type="ECO:0000256" key="4">
    <source>
        <dbReference type="HAMAP-Rule" id="MF_00925"/>
    </source>
</evidence>
<dbReference type="EMBL" id="PDDY01000004">
    <property type="protein sequence ID" value="PEH39612.1"/>
    <property type="molecule type" value="Genomic_DNA"/>
</dbReference>
<keyword evidence="3 4" id="KW-0998">Cell outer membrane</keyword>
<feature type="compositionally biased region" description="Pro residues" evidence="5">
    <location>
        <begin position="230"/>
        <end position="240"/>
    </location>
</feature>
<keyword evidence="7" id="KW-0946">Virion</keyword>
<comment type="function">
    <text evidence="4">Part of the outer membrane protein assembly complex, which is involved in assembly and insertion of beta-barrel proteins into the outer membrane.</text>
</comment>
<keyword evidence="2 4" id="KW-0472">Membrane</keyword>
<dbReference type="Pfam" id="PF04355">
    <property type="entry name" value="BamE"/>
    <property type="match status" value="1"/>
</dbReference>
<comment type="subcellular location">
    <subcellularLocation>
        <location evidence="4">Cell outer membrane</location>
        <topology evidence="4">Lipid-anchor</topology>
    </subcellularLocation>
</comment>
<feature type="region of interest" description="Disordered" evidence="5">
    <location>
        <begin position="159"/>
        <end position="293"/>
    </location>
</feature>
<reference evidence="8" key="1">
    <citation type="submission" date="2017-09" db="EMBL/GenBank/DDBJ databases">
        <title>FDA dAtabase for Regulatory Grade micrObial Sequences (FDA-ARGOS): Supporting development and validation of Infectious Disease Dx tests.</title>
        <authorList>
            <person name="Minogue T."/>
            <person name="Wolcott M."/>
            <person name="Wasieloski L."/>
            <person name="Aguilar W."/>
            <person name="Moore D."/>
            <person name="Tallon L."/>
            <person name="Sadzewicz L."/>
            <person name="Ott S."/>
            <person name="Zhao X."/>
            <person name="Nagaraj S."/>
            <person name="Vavikolanu K."/>
            <person name="Aluvathingal J."/>
            <person name="Nadendla S."/>
            <person name="Sichtig H."/>
        </authorList>
    </citation>
    <scope>NUCLEOTIDE SEQUENCE [LARGE SCALE GENOMIC DNA]</scope>
    <source>
        <strain evidence="8">FDAARGOS_390</strain>
    </source>
</reference>
<feature type="domain" description="Outer membrane protein assembly factor BamE" evidence="6">
    <location>
        <begin position="43"/>
        <end position="113"/>
    </location>
</feature>
<dbReference type="InterPro" id="IPR007450">
    <property type="entry name" value="BamE_dom"/>
</dbReference>
<dbReference type="PANTHER" id="PTHR37482:SF1">
    <property type="entry name" value="OUTER MEMBRANE PROTEIN ASSEMBLY FACTOR BAME"/>
    <property type="match status" value="1"/>
</dbReference>
<name>A0A2A7S813_BURGA</name>
<evidence type="ECO:0000256" key="2">
    <source>
        <dbReference type="ARBA" id="ARBA00023136"/>
    </source>
</evidence>
<keyword evidence="7" id="KW-0261">Viral envelope protein</keyword>
<dbReference type="GO" id="GO:1990063">
    <property type="term" value="C:Bam protein complex"/>
    <property type="evidence" value="ECO:0007669"/>
    <property type="project" value="TreeGrafter"/>
</dbReference>
<accession>A0A2A7S813</accession>
<evidence type="ECO:0000256" key="1">
    <source>
        <dbReference type="ARBA" id="ARBA00022729"/>
    </source>
</evidence>
<dbReference type="Gene3D" id="3.30.1450.10">
    <property type="match status" value="1"/>
</dbReference>
<evidence type="ECO:0000259" key="6">
    <source>
        <dbReference type="Pfam" id="PF04355"/>
    </source>
</evidence>
<dbReference type="PROSITE" id="PS51257">
    <property type="entry name" value="PROKAR_LIPOPROTEIN"/>
    <property type="match status" value="1"/>
</dbReference>
<comment type="similarity">
    <text evidence="4">Belongs to the BamE family.</text>
</comment>
<dbReference type="HAMAP" id="MF_00925">
    <property type="entry name" value="OM_assembly_BamE"/>
    <property type="match status" value="1"/>
</dbReference>
<comment type="caution">
    <text evidence="7">The sequence shown here is derived from an EMBL/GenBank/DDBJ whole genome shotgun (WGS) entry which is preliminary data.</text>
</comment>
<dbReference type="InterPro" id="IPR037873">
    <property type="entry name" value="BamE-like"/>
</dbReference>
<proteinExistence type="inferred from homology"/>
<protein>
    <recommendedName>
        <fullName evidence="4">Outer membrane protein assembly factor BamE</fullName>
    </recommendedName>
</protein>
<dbReference type="PANTHER" id="PTHR37482">
    <property type="entry name" value="OUTER MEMBRANE PROTEIN ASSEMBLY FACTOR BAME"/>
    <property type="match status" value="1"/>
</dbReference>
<gene>
    <name evidence="4" type="primary">bamE</name>
    <name evidence="7" type="ORF">CRM94_35700</name>
</gene>